<proteinExistence type="predicted"/>
<gene>
    <name evidence="1" type="ORF">FH972_019615</name>
</gene>
<dbReference type="PANTHER" id="PTHR36720">
    <property type="entry name" value="TAF RNA POLYMERASE I SUBUNIT A"/>
    <property type="match status" value="1"/>
</dbReference>
<dbReference type="GO" id="GO:0006360">
    <property type="term" value="P:transcription by RNA polymerase I"/>
    <property type="evidence" value="ECO:0007669"/>
    <property type="project" value="InterPro"/>
</dbReference>
<dbReference type="Proteomes" id="UP000327013">
    <property type="component" value="Chromosome 8"/>
</dbReference>
<keyword evidence="2" id="KW-1185">Reference proteome</keyword>
<organism evidence="1 2">
    <name type="scientific">Carpinus fangiana</name>
    <dbReference type="NCBI Taxonomy" id="176857"/>
    <lineage>
        <taxon>Eukaryota</taxon>
        <taxon>Viridiplantae</taxon>
        <taxon>Streptophyta</taxon>
        <taxon>Embryophyta</taxon>
        <taxon>Tracheophyta</taxon>
        <taxon>Spermatophyta</taxon>
        <taxon>Magnoliopsida</taxon>
        <taxon>eudicotyledons</taxon>
        <taxon>Gunneridae</taxon>
        <taxon>Pentapetalae</taxon>
        <taxon>rosids</taxon>
        <taxon>fabids</taxon>
        <taxon>Fagales</taxon>
        <taxon>Betulaceae</taxon>
        <taxon>Carpinus</taxon>
    </lineage>
</organism>
<dbReference type="AlphaFoldDB" id="A0A5N6RSW4"/>
<dbReference type="OrthoDB" id="1899337at2759"/>
<accession>A0A5N6RSW4</accession>
<sequence length="623" mass="71983">MTVDSKMLEDQAVELEDCANKVTNRKRKLNKMVDNGHTAPAKLINRIILSLTKPSSVLGLGPKTGSKNVRWENRVRLCHLLRKLLRQHNWIELGGVLSMFLKGTCKDRSSTRNRLKYSVSMELLKHMKGDHINPKRIKNIYDVWMRKNGSMKEWPLEDRFLVHLEFILFCLARQDAGEAHLAAQCLERELELGIHPVSNLVMGLIYYELWYSTIPKEMQSKDSNQFYSPQHSDMGTRFSYPDTNSEWYNANDTCKAGVPFQCNSYSSVNDNQLSSDADIDQHQDISMEREGPMQDFQPQYFTMDCDEKFINETLSSNHGDHIQYASNLFALRGLDTWLLPLQLPHPTEICEDFLDLYRKMLNDYYRNAVKYFQLALHATPPLLVALLPLIQLLLIGGQVDEALHELEKICCNSSSALSTRLRASIFERFDHHNSVILSACFEDSLKKDPTCCHSLGKLVRMHQSGEYGLESLLEMIALHLDATYAEHNTWRQFALCFLKLSQYEEDRMSVCPNENEDGQEQPDTIHFTNTPKIFTEGKSGKSWRLRCRWWLTRHFSSNALVSEIVAGDLQLLTYKAACASHMYGREFNYVVEAYNCLEKENDRDLFLFLQTHRQNSIGIYSNL</sequence>
<reference evidence="1 2" key="1">
    <citation type="submission" date="2019-06" db="EMBL/GenBank/DDBJ databases">
        <title>A chromosomal-level reference genome of Carpinus fangiana (Coryloideae, Betulaceae).</title>
        <authorList>
            <person name="Yang X."/>
            <person name="Wang Z."/>
            <person name="Zhang L."/>
            <person name="Hao G."/>
            <person name="Liu J."/>
            <person name="Yang Y."/>
        </authorList>
    </citation>
    <scope>NUCLEOTIDE SEQUENCE [LARGE SCALE GENOMIC DNA]</scope>
    <source>
        <strain evidence="1">Cfa_2016G</strain>
        <tissue evidence="1">Leaf</tissue>
    </source>
</reference>
<dbReference type="PANTHER" id="PTHR36720:SF1">
    <property type="entry name" value="TAF RNA POLYMERASE I SUBUNIT A"/>
    <property type="match status" value="1"/>
</dbReference>
<evidence type="ECO:0000313" key="2">
    <source>
        <dbReference type="Proteomes" id="UP000327013"/>
    </source>
</evidence>
<protein>
    <submittedName>
        <fullName evidence="1">Uncharacterized protein</fullName>
    </submittedName>
</protein>
<name>A0A5N6RSW4_9ROSI</name>
<evidence type="ECO:0000313" key="1">
    <source>
        <dbReference type="EMBL" id="KAE8124759.1"/>
    </source>
</evidence>
<dbReference type="Pfam" id="PF14929">
    <property type="entry name" value="TAF1_subA"/>
    <property type="match status" value="1"/>
</dbReference>
<dbReference type="InterPro" id="IPR039495">
    <property type="entry name" value="TAF1A"/>
</dbReference>
<dbReference type="GO" id="GO:0000120">
    <property type="term" value="C:RNA polymerase I transcription regulator complex"/>
    <property type="evidence" value="ECO:0007669"/>
    <property type="project" value="InterPro"/>
</dbReference>
<dbReference type="EMBL" id="CM017328">
    <property type="protein sequence ID" value="KAE8124759.1"/>
    <property type="molecule type" value="Genomic_DNA"/>
</dbReference>